<comment type="caution">
    <text evidence="1">The sequence shown here is derived from an EMBL/GenBank/DDBJ whole genome shotgun (WGS) entry which is preliminary data.</text>
</comment>
<sequence length="266" mass="29706">MYIQGRGKIGYLTEDKKAPAREDPTYATWDVENSMVMMWLVNSMDEDMSSNYMCRKPLPPIVEVFSEVRKDESRKRFMLGKEATIGPIENSELAATNANASRAIANQRRMDDKPLRKDESRKRFMLGKEATIGPIENSELAATNANASRAIANQHPWKWANWKSNRPNDGPNCGYPSANEAEMSSLSKEKMDQLRKLLKSNSSSGIPSVSLAQIGCDPHALACCSNSAPWIIDSSASDYMTNFTQLLTNYSTCPINEKSKLHKIDA</sequence>
<dbReference type="OrthoDB" id="1750575at2759"/>
<organism evidence="1 2">
    <name type="scientific">Actinidia rufa</name>
    <dbReference type="NCBI Taxonomy" id="165716"/>
    <lineage>
        <taxon>Eukaryota</taxon>
        <taxon>Viridiplantae</taxon>
        <taxon>Streptophyta</taxon>
        <taxon>Embryophyta</taxon>
        <taxon>Tracheophyta</taxon>
        <taxon>Spermatophyta</taxon>
        <taxon>Magnoliopsida</taxon>
        <taxon>eudicotyledons</taxon>
        <taxon>Gunneridae</taxon>
        <taxon>Pentapetalae</taxon>
        <taxon>asterids</taxon>
        <taxon>Ericales</taxon>
        <taxon>Actinidiaceae</taxon>
        <taxon>Actinidia</taxon>
    </lineage>
</organism>
<accession>A0A7J0DRE1</accession>
<gene>
    <name evidence="1" type="ORF">Acr_00g0070260</name>
</gene>
<name>A0A7J0DRE1_9ERIC</name>
<dbReference type="EMBL" id="BJWL01000358">
    <property type="protein sequence ID" value="GFS40744.1"/>
    <property type="molecule type" value="Genomic_DNA"/>
</dbReference>
<proteinExistence type="predicted"/>
<reference evidence="2" key="1">
    <citation type="submission" date="2019-07" db="EMBL/GenBank/DDBJ databases">
        <title>De Novo Assembly of kiwifruit Actinidia rufa.</title>
        <authorList>
            <person name="Sugita-Konishi S."/>
            <person name="Sato K."/>
            <person name="Mori E."/>
            <person name="Abe Y."/>
            <person name="Kisaki G."/>
            <person name="Hamano K."/>
            <person name="Suezawa K."/>
            <person name="Otani M."/>
            <person name="Fukuda T."/>
            <person name="Manabe T."/>
            <person name="Gomi K."/>
            <person name="Tabuchi M."/>
            <person name="Akimitsu K."/>
            <person name="Kataoka I."/>
        </authorList>
    </citation>
    <scope>NUCLEOTIDE SEQUENCE [LARGE SCALE GENOMIC DNA]</scope>
    <source>
        <strain evidence="2">cv. Fuchu</strain>
    </source>
</reference>
<protein>
    <submittedName>
        <fullName evidence="1">Uncharacterized protein</fullName>
    </submittedName>
</protein>
<dbReference type="Proteomes" id="UP000585474">
    <property type="component" value="Unassembled WGS sequence"/>
</dbReference>
<keyword evidence="2" id="KW-1185">Reference proteome</keyword>
<evidence type="ECO:0000313" key="1">
    <source>
        <dbReference type="EMBL" id="GFS40744.1"/>
    </source>
</evidence>
<dbReference type="AlphaFoldDB" id="A0A7J0DRE1"/>
<evidence type="ECO:0000313" key="2">
    <source>
        <dbReference type="Proteomes" id="UP000585474"/>
    </source>
</evidence>